<proteinExistence type="inferred from homology"/>
<dbReference type="SUPFAM" id="SSF50104">
    <property type="entry name" value="Translation proteins SH3-like domain"/>
    <property type="match status" value="1"/>
</dbReference>
<dbReference type="InterPro" id="IPR038655">
    <property type="entry name" value="Ribosomal_eL27_sf"/>
</dbReference>
<dbReference type="PROSITE" id="PS01107">
    <property type="entry name" value="RIBOSOMAL_L27E"/>
    <property type="match status" value="1"/>
</dbReference>
<evidence type="ECO:0000256" key="2">
    <source>
        <dbReference type="RuleBase" id="RU000575"/>
    </source>
</evidence>
<keyword evidence="2 3" id="KW-0689">Ribosomal protein</keyword>
<dbReference type="GO" id="GO:0003735">
    <property type="term" value="F:structural constituent of ribosome"/>
    <property type="evidence" value="ECO:0007669"/>
    <property type="project" value="InterPro"/>
</dbReference>
<dbReference type="Proteomes" id="UP001153555">
    <property type="component" value="Unassembled WGS sequence"/>
</dbReference>
<accession>A0A9N7NKQ6</accession>
<dbReference type="PANTHER" id="PTHR10497">
    <property type="entry name" value="60S RIBOSOMAL PROTEIN L27"/>
    <property type="match status" value="1"/>
</dbReference>
<keyword evidence="4" id="KW-1185">Reference proteome</keyword>
<keyword evidence="2" id="KW-0687">Ribonucleoprotein</keyword>
<comment type="similarity">
    <text evidence="1 2">Belongs to the eukaryotic ribosomal protein eL27 family.</text>
</comment>
<dbReference type="GO" id="GO:1990904">
    <property type="term" value="C:ribonucleoprotein complex"/>
    <property type="evidence" value="ECO:0007669"/>
    <property type="project" value="UniProtKB-KW"/>
</dbReference>
<evidence type="ECO:0000313" key="3">
    <source>
        <dbReference type="EMBL" id="CAA0832518.1"/>
    </source>
</evidence>
<dbReference type="InterPro" id="IPR018262">
    <property type="entry name" value="Ribosomal_eL27_CS"/>
</dbReference>
<organism evidence="3 4">
    <name type="scientific">Striga hermonthica</name>
    <name type="common">Purple witchweed</name>
    <name type="synonym">Buchnera hermonthica</name>
    <dbReference type="NCBI Taxonomy" id="68872"/>
    <lineage>
        <taxon>Eukaryota</taxon>
        <taxon>Viridiplantae</taxon>
        <taxon>Streptophyta</taxon>
        <taxon>Embryophyta</taxon>
        <taxon>Tracheophyta</taxon>
        <taxon>Spermatophyta</taxon>
        <taxon>Magnoliopsida</taxon>
        <taxon>eudicotyledons</taxon>
        <taxon>Gunneridae</taxon>
        <taxon>Pentapetalae</taxon>
        <taxon>asterids</taxon>
        <taxon>lamiids</taxon>
        <taxon>Lamiales</taxon>
        <taxon>Orobanchaceae</taxon>
        <taxon>Buchnereae</taxon>
        <taxon>Striga</taxon>
    </lineage>
</organism>
<dbReference type="EMBL" id="CACSLK010027833">
    <property type="protein sequence ID" value="CAA0832518.1"/>
    <property type="molecule type" value="Genomic_DNA"/>
</dbReference>
<sequence length="109" mass="12881">MALIHIPAKLINVKHKRFRNRRSFPGDRSQDSAKKQAKKSRVKAFVKVVNYNHIMPTRYTLDVDLKDIVTADALVSRDKKVTACKEIKARFEERFKTGKNRWFFSKLRF</sequence>
<dbReference type="InterPro" id="IPR001141">
    <property type="entry name" value="Ribosomal_eL27"/>
</dbReference>
<reference evidence="3" key="1">
    <citation type="submission" date="2019-12" db="EMBL/GenBank/DDBJ databases">
        <authorList>
            <person name="Scholes J."/>
        </authorList>
    </citation>
    <scope>NUCLEOTIDE SEQUENCE</scope>
</reference>
<protein>
    <recommendedName>
        <fullName evidence="2">60S ribosomal protein L27</fullName>
    </recommendedName>
</protein>
<comment type="caution">
    <text evidence="3">The sequence shown here is derived from an EMBL/GenBank/DDBJ whole genome shotgun (WGS) entry which is preliminary data.</text>
</comment>
<dbReference type="Gene3D" id="2.30.30.770">
    <property type="match status" value="1"/>
</dbReference>
<gene>
    <name evidence="3" type="ORF">SHERM_27813</name>
</gene>
<name>A0A9N7NKQ6_STRHE</name>
<dbReference type="AlphaFoldDB" id="A0A9N7NKQ6"/>
<evidence type="ECO:0000256" key="1">
    <source>
        <dbReference type="ARBA" id="ARBA00009124"/>
    </source>
</evidence>
<evidence type="ECO:0000313" key="4">
    <source>
        <dbReference type="Proteomes" id="UP001153555"/>
    </source>
</evidence>
<dbReference type="OrthoDB" id="2365484at2759"/>
<dbReference type="Pfam" id="PF01777">
    <property type="entry name" value="Ribosomal_L27e"/>
    <property type="match status" value="1"/>
</dbReference>
<dbReference type="GO" id="GO:0005840">
    <property type="term" value="C:ribosome"/>
    <property type="evidence" value="ECO:0007669"/>
    <property type="project" value="UniProtKB-KW"/>
</dbReference>
<dbReference type="InterPro" id="IPR008991">
    <property type="entry name" value="Translation_prot_SH3-like_sf"/>
</dbReference>
<dbReference type="GO" id="GO:0006412">
    <property type="term" value="P:translation"/>
    <property type="evidence" value="ECO:0007669"/>
    <property type="project" value="InterPro"/>
</dbReference>